<proteinExistence type="predicted"/>
<dbReference type="Proteomes" id="UP001604336">
    <property type="component" value="Unassembled WGS sequence"/>
</dbReference>
<evidence type="ECO:0000313" key="2">
    <source>
        <dbReference type="Proteomes" id="UP001604336"/>
    </source>
</evidence>
<gene>
    <name evidence="1" type="ORF">Adt_04447</name>
</gene>
<dbReference type="Gene3D" id="1.10.3460.10">
    <property type="entry name" value="Chlorophyll a/b binding protein domain"/>
    <property type="match status" value="1"/>
</dbReference>
<organism evidence="1 2">
    <name type="scientific">Abeliophyllum distichum</name>
    <dbReference type="NCBI Taxonomy" id="126358"/>
    <lineage>
        <taxon>Eukaryota</taxon>
        <taxon>Viridiplantae</taxon>
        <taxon>Streptophyta</taxon>
        <taxon>Embryophyta</taxon>
        <taxon>Tracheophyta</taxon>
        <taxon>Spermatophyta</taxon>
        <taxon>Magnoliopsida</taxon>
        <taxon>eudicotyledons</taxon>
        <taxon>Gunneridae</taxon>
        <taxon>Pentapetalae</taxon>
        <taxon>asterids</taxon>
        <taxon>lamiids</taxon>
        <taxon>Lamiales</taxon>
        <taxon>Oleaceae</taxon>
        <taxon>Forsythieae</taxon>
        <taxon>Abeliophyllum</taxon>
    </lineage>
</organism>
<dbReference type="AlphaFoldDB" id="A0ABD1W1F7"/>
<protein>
    <submittedName>
        <fullName evidence="1">Photosystem I light harvesting complex 2</fullName>
    </submittedName>
</protein>
<accession>A0ABD1W1F7</accession>
<reference evidence="2" key="1">
    <citation type="submission" date="2024-07" db="EMBL/GenBank/DDBJ databases">
        <title>Two chromosome-level genome assemblies of Korean endemic species Abeliophyllum distichum and Forsythia ovata (Oleaceae).</title>
        <authorList>
            <person name="Jang H."/>
        </authorList>
    </citation>
    <scope>NUCLEOTIDE SEQUENCE [LARGE SCALE GENOMIC DNA]</scope>
</reference>
<dbReference type="SUPFAM" id="SSF103511">
    <property type="entry name" value="Chlorophyll a-b binding protein"/>
    <property type="match status" value="1"/>
</dbReference>
<keyword evidence="2" id="KW-1185">Reference proteome</keyword>
<sequence length="168" mass="18560">MIQTGHYGSPVAPLLHGLMEGKSCQCSLPGDSGFDPFALRSEPESLRWNQQAELVLIGWSLSEEDGQISSNWVCKHQSHLPDFPNKKLTGKDVGYISGLWFDPLGWGSGSPGPIDNLFTHLADPGYATIFAPQVMEQSKSFSQNCSRNTSRHHHGREGLQSVIQLLYH</sequence>
<comment type="caution">
    <text evidence="1">The sequence shown here is derived from an EMBL/GenBank/DDBJ whole genome shotgun (WGS) entry which is preliminary data.</text>
</comment>
<evidence type="ECO:0000313" key="1">
    <source>
        <dbReference type="EMBL" id="KAL2543469.1"/>
    </source>
</evidence>
<name>A0ABD1W1F7_9LAMI</name>
<dbReference type="EMBL" id="JBFOLK010000001">
    <property type="protein sequence ID" value="KAL2543469.1"/>
    <property type="molecule type" value="Genomic_DNA"/>
</dbReference>